<keyword evidence="9" id="KW-1185">Reference proteome</keyword>
<evidence type="ECO:0000313" key="9">
    <source>
        <dbReference type="Proteomes" id="UP000198748"/>
    </source>
</evidence>
<evidence type="ECO:0000259" key="6">
    <source>
        <dbReference type="Pfam" id="PF04542"/>
    </source>
</evidence>
<dbReference type="InterPro" id="IPR039425">
    <property type="entry name" value="RNA_pol_sigma-70-like"/>
</dbReference>
<dbReference type="AlphaFoldDB" id="A0A1G7K4M6"/>
<dbReference type="InterPro" id="IPR036388">
    <property type="entry name" value="WH-like_DNA-bd_sf"/>
</dbReference>
<comment type="similarity">
    <text evidence="1">Belongs to the sigma-70 factor family. ECF subfamily.</text>
</comment>
<evidence type="ECO:0000256" key="4">
    <source>
        <dbReference type="ARBA" id="ARBA00023163"/>
    </source>
</evidence>
<dbReference type="STRING" id="659014.SAMN04487996_11011"/>
<dbReference type="Gene3D" id="1.10.1740.10">
    <property type="match status" value="1"/>
</dbReference>
<evidence type="ECO:0000256" key="5">
    <source>
        <dbReference type="SAM" id="MobiDB-lite"/>
    </source>
</evidence>
<evidence type="ECO:0000259" key="7">
    <source>
        <dbReference type="Pfam" id="PF08281"/>
    </source>
</evidence>
<sequence>MFLISFSQSSQPIGKDLIFMEKIFLETIGAHQRIIFKVSRMYRNTPEDQQDLFQEIVYQLWRAFPGFRHEAKITTWIYRIALNTAMASYRKQRPPVSLSEHPPDLADTSETTSEREEWLFRALRTLSEPERALISLYLEDYSYAEIASITGISENYVGVKLNRIKEKLRTLSTSTNL</sequence>
<accession>A0A1G7K4M6</accession>
<dbReference type="Pfam" id="PF08281">
    <property type="entry name" value="Sigma70_r4_2"/>
    <property type="match status" value="1"/>
</dbReference>
<dbReference type="Gene3D" id="1.10.10.10">
    <property type="entry name" value="Winged helix-like DNA-binding domain superfamily/Winged helix DNA-binding domain"/>
    <property type="match status" value="1"/>
</dbReference>
<dbReference type="InterPro" id="IPR007627">
    <property type="entry name" value="RNA_pol_sigma70_r2"/>
</dbReference>
<feature type="domain" description="RNA polymerase sigma-70 region 2" evidence="6">
    <location>
        <begin position="29"/>
        <end position="93"/>
    </location>
</feature>
<evidence type="ECO:0000256" key="3">
    <source>
        <dbReference type="ARBA" id="ARBA00023082"/>
    </source>
</evidence>
<dbReference type="PANTHER" id="PTHR43133:SF45">
    <property type="entry name" value="RNA POLYMERASE ECF-TYPE SIGMA FACTOR"/>
    <property type="match status" value="1"/>
</dbReference>
<keyword evidence="3" id="KW-0731">Sigma factor</keyword>
<dbReference type="GO" id="GO:0003677">
    <property type="term" value="F:DNA binding"/>
    <property type="evidence" value="ECO:0007669"/>
    <property type="project" value="InterPro"/>
</dbReference>
<keyword evidence="2" id="KW-0805">Transcription regulation</keyword>
<dbReference type="InterPro" id="IPR013249">
    <property type="entry name" value="RNA_pol_sigma70_r4_t2"/>
</dbReference>
<dbReference type="InterPro" id="IPR014284">
    <property type="entry name" value="RNA_pol_sigma-70_dom"/>
</dbReference>
<dbReference type="GO" id="GO:0006352">
    <property type="term" value="P:DNA-templated transcription initiation"/>
    <property type="evidence" value="ECO:0007669"/>
    <property type="project" value="InterPro"/>
</dbReference>
<dbReference type="InterPro" id="IPR013325">
    <property type="entry name" value="RNA_pol_sigma_r2"/>
</dbReference>
<dbReference type="SUPFAM" id="SSF88659">
    <property type="entry name" value="Sigma3 and sigma4 domains of RNA polymerase sigma factors"/>
    <property type="match status" value="1"/>
</dbReference>
<dbReference type="Proteomes" id="UP000198748">
    <property type="component" value="Unassembled WGS sequence"/>
</dbReference>
<dbReference type="NCBIfam" id="TIGR02937">
    <property type="entry name" value="sigma70-ECF"/>
    <property type="match status" value="1"/>
</dbReference>
<protein>
    <submittedName>
        <fullName evidence="8">RNA polymerase sigma-70 factor, ECF subfamily</fullName>
    </submittedName>
</protein>
<dbReference type="InterPro" id="IPR013324">
    <property type="entry name" value="RNA_pol_sigma_r3/r4-like"/>
</dbReference>
<organism evidence="8 9">
    <name type="scientific">Dyadobacter soli</name>
    <dbReference type="NCBI Taxonomy" id="659014"/>
    <lineage>
        <taxon>Bacteria</taxon>
        <taxon>Pseudomonadati</taxon>
        <taxon>Bacteroidota</taxon>
        <taxon>Cytophagia</taxon>
        <taxon>Cytophagales</taxon>
        <taxon>Spirosomataceae</taxon>
        <taxon>Dyadobacter</taxon>
    </lineage>
</organism>
<dbReference type="Pfam" id="PF04542">
    <property type="entry name" value="Sigma70_r2"/>
    <property type="match status" value="1"/>
</dbReference>
<evidence type="ECO:0000256" key="1">
    <source>
        <dbReference type="ARBA" id="ARBA00010641"/>
    </source>
</evidence>
<keyword evidence="4" id="KW-0804">Transcription</keyword>
<dbReference type="PANTHER" id="PTHR43133">
    <property type="entry name" value="RNA POLYMERASE ECF-TYPE SIGMA FACTO"/>
    <property type="match status" value="1"/>
</dbReference>
<proteinExistence type="inferred from homology"/>
<dbReference type="CDD" id="cd06171">
    <property type="entry name" value="Sigma70_r4"/>
    <property type="match status" value="1"/>
</dbReference>
<feature type="region of interest" description="Disordered" evidence="5">
    <location>
        <begin position="93"/>
        <end position="112"/>
    </location>
</feature>
<evidence type="ECO:0000256" key="2">
    <source>
        <dbReference type="ARBA" id="ARBA00023015"/>
    </source>
</evidence>
<name>A0A1G7K4M6_9BACT</name>
<evidence type="ECO:0000313" key="8">
    <source>
        <dbReference type="EMBL" id="SDF31941.1"/>
    </source>
</evidence>
<dbReference type="GO" id="GO:0016987">
    <property type="term" value="F:sigma factor activity"/>
    <property type="evidence" value="ECO:0007669"/>
    <property type="project" value="UniProtKB-KW"/>
</dbReference>
<dbReference type="EMBL" id="FNAN01000010">
    <property type="protein sequence ID" value="SDF31941.1"/>
    <property type="molecule type" value="Genomic_DNA"/>
</dbReference>
<feature type="domain" description="RNA polymerase sigma factor 70 region 4 type 2" evidence="7">
    <location>
        <begin position="117"/>
        <end position="168"/>
    </location>
</feature>
<gene>
    <name evidence="8" type="ORF">SAMN04487996_11011</name>
</gene>
<dbReference type="SUPFAM" id="SSF88946">
    <property type="entry name" value="Sigma2 domain of RNA polymerase sigma factors"/>
    <property type="match status" value="1"/>
</dbReference>
<reference evidence="9" key="1">
    <citation type="submission" date="2016-10" db="EMBL/GenBank/DDBJ databases">
        <authorList>
            <person name="Varghese N."/>
            <person name="Submissions S."/>
        </authorList>
    </citation>
    <scope>NUCLEOTIDE SEQUENCE [LARGE SCALE GENOMIC DNA]</scope>
    <source>
        <strain evidence="9">DSM 25329</strain>
    </source>
</reference>